<dbReference type="Gene3D" id="1.10.10.1320">
    <property type="entry name" value="Anti-sigma factor, zinc-finger domain"/>
    <property type="match status" value="1"/>
</dbReference>
<dbReference type="InterPro" id="IPR027383">
    <property type="entry name" value="Znf_put"/>
</dbReference>
<feature type="domain" description="Putative zinc-finger" evidence="1">
    <location>
        <begin position="4"/>
        <end position="35"/>
    </location>
</feature>
<organism evidence="2 3">
    <name type="scientific">Eiseniibacteriota bacterium</name>
    <dbReference type="NCBI Taxonomy" id="2212470"/>
    <lineage>
        <taxon>Bacteria</taxon>
        <taxon>Candidatus Eiseniibacteriota</taxon>
    </lineage>
</organism>
<comment type="caution">
    <text evidence="2">The sequence shown here is derived from an EMBL/GenBank/DDBJ whole genome shotgun (WGS) entry which is preliminary data.</text>
</comment>
<dbReference type="AlphaFoldDB" id="A0A956NGM5"/>
<reference evidence="2" key="2">
    <citation type="journal article" date="2021" name="Microbiome">
        <title>Successional dynamics and alternative stable states in a saline activated sludge microbial community over 9 years.</title>
        <authorList>
            <person name="Wang Y."/>
            <person name="Ye J."/>
            <person name="Ju F."/>
            <person name="Liu L."/>
            <person name="Boyd J.A."/>
            <person name="Deng Y."/>
            <person name="Parks D.H."/>
            <person name="Jiang X."/>
            <person name="Yin X."/>
            <person name="Woodcroft B.J."/>
            <person name="Tyson G.W."/>
            <person name="Hugenholtz P."/>
            <person name="Polz M.F."/>
            <person name="Zhang T."/>
        </authorList>
    </citation>
    <scope>NUCLEOTIDE SEQUENCE</scope>
    <source>
        <strain evidence="2">HKST-UBA02</strain>
    </source>
</reference>
<gene>
    <name evidence="2" type="ORF">KDA27_12340</name>
</gene>
<name>A0A956NGM5_UNCEI</name>
<evidence type="ECO:0000313" key="3">
    <source>
        <dbReference type="Proteomes" id="UP000739538"/>
    </source>
</evidence>
<dbReference type="Proteomes" id="UP000739538">
    <property type="component" value="Unassembled WGS sequence"/>
</dbReference>
<accession>A0A956NGM5</accession>
<dbReference type="Pfam" id="PF13490">
    <property type="entry name" value="zf-HC2"/>
    <property type="match status" value="1"/>
</dbReference>
<dbReference type="EMBL" id="JAGQHS010000058">
    <property type="protein sequence ID" value="MCA9756584.1"/>
    <property type="molecule type" value="Genomic_DNA"/>
</dbReference>
<dbReference type="InterPro" id="IPR041916">
    <property type="entry name" value="Anti_sigma_zinc_sf"/>
</dbReference>
<reference evidence="2" key="1">
    <citation type="submission" date="2020-04" db="EMBL/GenBank/DDBJ databases">
        <authorList>
            <person name="Zhang T."/>
        </authorList>
    </citation>
    <scope>NUCLEOTIDE SEQUENCE</scope>
    <source>
        <strain evidence="2">HKST-UBA02</strain>
    </source>
</reference>
<proteinExistence type="predicted"/>
<sequence>MITCRDLISFLDRYLDDELSKAERDVFSDHLRDCRCCLNYLEKYRTTIRLEKRCCPCSDTIPDEVPESLVNAILKAREAGK</sequence>
<protein>
    <submittedName>
        <fullName evidence="2">Zf-HC2 domain-containing protein</fullName>
    </submittedName>
</protein>
<evidence type="ECO:0000259" key="1">
    <source>
        <dbReference type="Pfam" id="PF13490"/>
    </source>
</evidence>
<evidence type="ECO:0000313" key="2">
    <source>
        <dbReference type="EMBL" id="MCA9756584.1"/>
    </source>
</evidence>